<dbReference type="Proteomes" id="UP000266673">
    <property type="component" value="Unassembled WGS sequence"/>
</dbReference>
<accession>A0A397UL87</accession>
<evidence type="ECO:0000256" key="1">
    <source>
        <dbReference type="SAM" id="Phobius"/>
    </source>
</evidence>
<proteinExistence type="predicted"/>
<reference evidence="2 3" key="1">
    <citation type="submission" date="2018-06" db="EMBL/GenBank/DDBJ databases">
        <title>Comparative genomics reveals the genomic features of Rhizophagus irregularis, R. cerebriforme, R. diaphanum and Gigaspora rosea, and their symbiotic lifestyle signature.</title>
        <authorList>
            <person name="Morin E."/>
            <person name="San Clemente H."/>
            <person name="Chen E.C.H."/>
            <person name="De La Providencia I."/>
            <person name="Hainaut M."/>
            <person name="Kuo A."/>
            <person name="Kohler A."/>
            <person name="Murat C."/>
            <person name="Tang N."/>
            <person name="Roy S."/>
            <person name="Loubradou J."/>
            <person name="Henrissat B."/>
            <person name="Grigoriev I.V."/>
            <person name="Corradi N."/>
            <person name="Roux C."/>
            <person name="Martin F.M."/>
        </authorList>
    </citation>
    <scope>NUCLEOTIDE SEQUENCE [LARGE SCALE GENOMIC DNA]</scope>
    <source>
        <strain evidence="2 3">DAOM 194757</strain>
    </source>
</reference>
<keyword evidence="3" id="KW-1185">Reference proteome</keyword>
<name>A0A397UL87_9GLOM</name>
<keyword evidence="1" id="KW-0472">Membrane</keyword>
<feature type="transmembrane region" description="Helical" evidence="1">
    <location>
        <begin position="15"/>
        <end position="35"/>
    </location>
</feature>
<keyword evidence="1" id="KW-0812">Transmembrane</keyword>
<sequence length="53" mass="6266">MMQLFSIILVTRLTVMFRICVICLIIISLNIYLFHNREDQIENVRTTINKPAI</sequence>
<comment type="caution">
    <text evidence="2">The sequence shown here is derived from an EMBL/GenBank/DDBJ whole genome shotgun (WGS) entry which is preliminary data.</text>
</comment>
<evidence type="ECO:0000313" key="2">
    <source>
        <dbReference type="EMBL" id="RIB09907.1"/>
    </source>
</evidence>
<evidence type="ECO:0000313" key="3">
    <source>
        <dbReference type="Proteomes" id="UP000266673"/>
    </source>
</evidence>
<organism evidence="2 3">
    <name type="scientific">Gigaspora rosea</name>
    <dbReference type="NCBI Taxonomy" id="44941"/>
    <lineage>
        <taxon>Eukaryota</taxon>
        <taxon>Fungi</taxon>
        <taxon>Fungi incertae sedis</taxon>
        <taxon>Mucoromycota</taxon>
        <taxon>Glomeromycotina</taxon>
        <taxon>Glomeromycetes</taxon>
        <taxon>Diversisporales</taxon>
        <taxon>Gigasporaceae</taxon>
        <taxon>Gigaspora</taxon>
    </lineage>
</organism>
<gene>
    <name evidence="2" type="ORF">C2G38_2107427</name>
</gene>
<keyword evidence="1" id="KW-1133">Transmembrane helix</keyword>
<feature type="non-terminal residue" evidence="2">
    <location>
        <position position="53"/>
    </location>
</feature>
<protein>
    <submittedName>
        <fullName evidence="2">Uncharacterized protein</fullName>
    </submittedName>
</protein>
<dbReference type="EMBL" id="QKWP01001313">
    <property type="protein sequence ID" value="RIB09907.1"/>
    <property type="molecule type" value="Genomic_DNA"/>
</dbReference>
<dbReference type="AlphaFoldDB" id="A0A397UL87"/>